<dbReference type="PANTHER" id="PTHR24252:SF7">
    <property type="entry name" value="HYALIN"/>
    <property type="match status" value="1"/>
</dbReference>
<dbReference type="Proteomes" id="UP000694843">
    <property type="component" value="Unplaced"/>
</dbReference>
<dbReference type="GeneID" id="125177541"/>
<dbReference type="Gene3D" id="2.40.10.10">
    <property type="entry name" value="Trypsin-like serine proteases"/>
    <property type="match status" value="2"/>
</dbReference>
<feature type="chain" id="PRO_5037609048" evidence="2">
    <location>
        <begin position="16"/>
        <end position="123"/>
    </location>
</feature>
<dbReference type="InterPro" id="IPR001254">
    <property type="entry name" value="Trypsin_dom"/>
</dbReference>
<feature type="domain" description="Peptidase S1" evidence="3">
    <location>
        <begin position="30"/>
        <end position="81"/>
    </location>
</feature>
<evidence type="ECO:0000256" key="1">
    <source>
        <dbReference type="ARBA" id="ARBA00023157"/>
    </source>
</evidence>
<dbReference type="GO" id="GO:0006508">
    <property type="term" value="P:proteolysis"/>
    <property type="evidence" value="ECO:0007669"/>
    <property type="project" value="InterPro"/>
</dbReference>
<sequence>MKASILFMLVASALAAPSTIPRFRRGHLRIVGGTETTPGEIPFQVSFQDTSFGNNFHFCGASVYTPDTMICAGHCVHGDNYDNPENLRVCGIVSWGKGCAEAGHPGVYTEVSYFVDWILANAA</sequence>
<reference evidence="5" key="1">
    <citation type="submission" date="2025-08" db="UniProtKB">
        <authorList>
            <consortium name="RefSeq"/>
        </authorList>
    </citation>
    <scope>IDENTIFICATION</scope>
    <source>
        <tissue evidence="5">Whole organism</tissue>
    </source>
</reference>
<dbReference type="OMA" id="WLGGTLW"/>
<name>A0A979FLI5_HYAAZ</name>
<dbReference type="RefSeq" id="XP_047737891.1">
    <property type="nucleotide sequence ID" value="XM_047881935.1"/>
</dbReference>
<dbReference type="SUPFAM" id="SSF50494">
    <property type="entry name" value="Trypsin-like serine proteases"/>
    <property type="match status" value="2"/>
</dbReference>
<dbReference type="GO" id="GO:0004252">
    <property type="term" value="F:serine-type endopeptidase activity"/>
    <property type="evidence" value="ECO:0007669"/>
    <property type="project" value="InterPro"/>
</dbReference>
<dbReference type="OrthoDB" id="10059102at2759"/>
<dbReference type="InterPro" id="IPR043504">
    <property type="entry name" value="Peptidase_S1_PA_chymotrypsin"/>
</dbReference>
<organism evidence="4 5">
    <name type="scientific">Hyalella azteca</name>
    <name type="common">Amphipod</name>
    <dbReference type="NCBI Taxonomy" id="294128"/>
    <lineage>
        <taxon>Eukaryota</taxon>
        <taxon>Metazoa</taxon>
        <taxon>Ecdysozoa</taxon>
        <taxon>Arthropoda</taxon>
        <taxon>Crustacea</taxon>
        <taxon>Multicrustacea</taxon>
        <taxon>Malacostraca</taxon>
        <taxon>Eumalacostraca</taxon>
        <taxon>Peracarida</taxon>
        <taxon>Amphipoda</taxon>
        <taxon>Senticaudata</taxon>
        <taxon>Talitrida</taxon>
        <taxon>Talitroidea</taxon>
        <taxon>Hyalellidae</taxon>
        <taxon>Hyalella</taxon>
    </lineage>
</organism>
<dbReference type="PANTHER" id="PTHR24252">
    <property type="entry name" value="ACROSIN-RELATED"/>
    <property type="match status" value="1"/>
</dbReference>
<dbReference type="KEGG" id="hazt:125177541"/>
<feature type="signal peptide" evidence="2">
    <location>
        <begin position="1"/>
        <end position="15"/>
    </location>
</feature>
<proteinExistence type="predicted"/>
<dbReference type="InterPro" id="IPR009003">
    <property type="entry name" value="Peptidase_S1_PA"/>
</dbReference>
<evidence type="ECO:0000259" key="3">
    <source>
        <dbReference type="Pfam" id="PF00089"/>
    </source>
</evidence>
<dbReference type="AlphaFoldDB" id="A0A979FLI5"/>
<evidence type="ECO:0000256" key="2">
    <source>
        <dbReference type="SAM" id="SignalP"/>
    </source>
</evidence>
<keyword evidence="2" id="KW-0732">Signal</keyword>
<protein>
    <submittedName>
        <fullName evidence="5">Trypsin-1-like</fullName>
    </submittedName>
</protein>
<evidence type="ECO:0000313" key="5">
    <source>
        <dbReference type="RefSeq" id="XP_047737891.1"/>
    </source>
</evidence>
<accession>A0A979FLI5</accession>
<evidence type="ECO:0000313" key="4">
    <source>
        <dbReference type="Proteomes" id="UP000694843"/>
    </source>
</evidence>
<dbReference type="Pfam" id="PF00089">
    <property type="entry name" value="Trypsin"/>
    <property type="match status" value="2"/>
</dbReference>
<gene>
    <name evidence="5" type="primary">LOC125177541</name>
</gene>
<keyword evidence="4" id="KW-1185">Reference proteome</keyword>
<feature type="domain" description="Peptidase S1" evidence="3">
    <location>
        <begin position="88"/>
        <end position="118"/>
    </location>
</feature>
<keyword evidence="1" id="KW-1015">Disulfide bond</keyword>